<keyword evidence="1" id="KW-0433">Leucine-rich repeat</keyword>
<dbReference type="InterPro" id="IPR032675">
    <property type="entry name" value="LRR_dom_sf"/>
</dbReference>
<evidence type="ECO:0008006" key="5">
    <source>
        <dbReference type="Google" id="ProtNLM"/>
    </source>
</evidence>
<dbReference type="GeneTree" id="ENSGT01130000278670"/>
<sequence>HMSQIFSVGSEKMYLFLFRLNRCGLTERCSLASVLTSNFCSHLRELDLSDNDLQDSGVKILSAGLGNKHCKLEILSVNTVFNVCLFLSAFKSLFTPERTGSELQSPRRLRSEAAF</sequence>
<evidence type="ECO:0000256" key="1">
    <source>
        <dbReference type="ARBA" id="ARBA00022614"/>
    </source>
</evidence>
<dbReference type="SMART" id="SM00368">
    <property type="entry name" value="LRR_RI"/>
    <property type="match status" value="1"/>
</dbReference>
<proteinExistence type="predicted"/>
<accession>A0A8C9QZD7</accession>
<reference evidence="3" key="2">
    <citation type="submission" date="2025-08" db="UniProtKB">
        <authorList>
            <consortium name="Ensembl"/>
        </authorList>
    </citation>
    <scope>IDENTIFICATION</scope>
</reference>
<evidence type="ECO:0000256" key="2">
    <source>
        <dbReference type="ARBA" id="ARBA00022737"/>
    </source>
</evidence>
<dbReference type="PANTHER" id="PTHR24106">
    <property type="entry name" value="NACHT, LRR AND CARD DOMAINS-CONTAINING"/>
    <property type="match status" value="1"/>
</dbReference>
<dbReference type="InterPro" id="IPR001611">
    <property type="entry name" value="Leu-rich_rpt"/>
</dbReference>
<reference evidence="3" key="3">
    <citation type="submission" date="2025-09" db="UniProtKB">
        <authorList>
            <consortium name="Ensembl"/>
        </authorList>
    </citation>
    <scope>IDENTIFICATION</scope>
</reference>
<dbReference type="Gene3D" id="3.80.10.10">
    <property type="entry name" value="Ribonuclease Inhibitor"/>
    <property type="match status" value="1"/>
</dbReference>
<dbReference type="Proteomes" id="UP000694397">
    <property type="component" value="Chromosome 6"/>
</dbReference>
<dbReference type="Ensembl" id="ENSSFOT00015002383.2">
    <property type="protein sequence ID" value="ENSSFOP00015002339.2"/>
    <property type="gene ID" value="ENSSFOG00015001586.2"/>
</dbReference>
<keyword evidence="4" id="KW-1185">Reference proteome</keyword>
<protein>
    <recommendedName>
        <fullName evidence="5">NACHT LRR and PYD domain-containing protein</fullName>
    </recommendedName>
</protein>
<dbReference type="SUPFAM" id="SSF52047">
    <property type="entry name" value="RNI-like"/>
    <property type="match status" value="1"/>
</dbReference>
<evidence type="ECO:0000313" key="3">
    <source>
        <dbReference type="Ensembl" id="ENSSFOP00015002339.2"/>
    </source>
</evidence>
<reference evidence="3 4" key="1">
    <citation type="submission" date="2019-04" db="EMBL/GenBank/DDBJ databases">
        <authorList>
            <consortium name="Wellcome Sanger Institute Data Sharing"/>
        </authorList>
    </citation>
    <scope>NUCLEOTIDE SEQUENCE [LARGE SCALE GENOMIC DNA]</scope>
</reference>
<evidence type="ECO:0000313" key="4">
    <source>
        <dbReference type="Proteomes" id="UP000694397"/>
    </source>
</evidence>
<dbReference type="AlphaFoldDB" id="A0A8C9QZD7"/>
<dbReference type="Pfam" id="PF13516">
    <property type="entry name" value="LRR_6"/>
    <property type="match status" value="1"/>
</dbReference>
<organism evidence="3 4">
    <name type="scientific">Scleropages formosus</name>
    <name type="common">Asian bonytongue</name>
    <name type="synonym">Osteoglossum formosum</name>
    <dbReference type="NCBI Taxonomy" id="113540"/>
    <lineage>
        <taxon>Eukaryota</taxon>
        <taxon>Metazoa</taxon>
        <taxon>Chordata</taxon>
        <taxon>Craniata</taxon>
        <taxon>Vertebrata</taxon>
        <taxon>Euteleostomi</taxon>
        <taxon>Actinopterygii</taxon>
        <taxon>Neopterygii</taxon>
        <taxon>Teleostei</taxon>
        <taxon>Osteoglossocephala</taxon>
        <taxon>Osteoglossomorpha</taxon>
        <taxon>Osteoglossiformes</taxon>
        <taxon>Osteoglossidae</taxon>
        <taxon>Scleropages</taxon>
    </lineage>
</organism>
<dbReference type="InterPro" id="IPR051261">
    <property type="entry name" value="NLR"/>
</dbReference>
<keyword evidence="2" id="KW-0677">Repeat</keyword>
<name>A0A8C9QZD7_SCLFO</name>
<dbReference type="OrthoDB" id="120976at2759"/>